<keyword evidence="7" id="KW-0270">Exopolysaccharide synthesis</keyword>
<keyword evidence="6 9" id="KW-0472">Membrane</keyword>
<dbReference type="GO" id="GO:0016020">
    <property type="term" value="C:membrane"/>
    <property type="evidence" value="ECO:0007669"/>
    <property type="project" value="UniProtKB-SubCell"/>
</dbReference>
<evidence type="ECO:0000313" key="12">
    <source>
        <dbReference type="Proteomes" id="UP000228945"/>
    </source>
</evidence>
<dbReference type="NCBIfam" id="TIGR03025">
    <property type="entry name" value="EPS_sugtrans"/>
    <property type="match status" value="1"/>
</dbReference>
<dbReference type="EMBL" id="CP024201">
    <property type="protein sequence ID" value="ATQ42695.1"/>
    <property type="molecule type" value="Genomic_DNA"/>
</dbReference>
<evidence type="ECO:0000256" key="8">
    <source>
        <dbReference type="SAM" id="MobiDB-lite"/>
    </source>
</evidence>
<feature type="transmembrane region" description="Helical" evidence="9">
    <location>
        <begin position="137"/>
        <end position="158"/>
    </location>
</feature>
<reference evidence="11 12" key="1">
    <citation type="submission" date="2017-10" db="EMBL/GenBank/DDBJ databases">
        <title>Genome sequence of Caulobacter mirabilis FWC38.</title>
        <authorList>
            <person name="Fiebig A."/>
            <person name="Crosson S."/>
        </authorList>
    </citation>
    <scope>NUCLEOTIDE SEQUENCE [LARGE SCALE GENOMIC DNA]</scope>
    <source>
        <strain evidence="11 12">FWC 38</strain>
    </source>
</reference>
<dbReference type="GO" id="GO:0000271">
    <property type="term" value="P:polysaccharide biosynthetic process"/>
    <property type="evidence" value="ECO:0007669"/>
    <property type="project" value="UniProtKB-KW"/>
</dbReference>
<dbReference type="AlphaFoldDB" id="A0A2D2AXJ5"/>
<feature type="domain" description="Bacterial sugar transferase" evidence="10">
    <location>
        <begin position="328"/>
        <end position="515"/>
    </location>
</feature>
<dbReference type="InterPro" id="IPR036291">
    <property type="entry name" value="NAD(P)-bd_dom_sf"/>
</dbReference>
<feature type="transmembrane region" description="Helical" evidence="9">
    <location>
        <begin position="164"/>
        <end position="185"/>
    </location>
</feature>
<evidence type="ECO:0000259" key="10">
    <source>
        <dbReference type="Pfam" id="PF02397"/>
    </source>
</evidence>
<dbReference type="PANTHER" id="PTHR30576:SF0">
    <property type="entry name" value="UNDECAPRENYL-PHOSPHATE N-ACETYLGALACTOSAMINYL 1-PHOSPHATE TRANSFERASE-RELATED"/>
    <property type="match status" value="1"/>
</dbReference>
<name>A0A2D2AXJ5_9CAUL</name>
<keyword evidence="12" id="KW-1185">Reference proteome</keyword>
<feature type="transmembrane region" description="Helical" evidence="9">
    <location>
        <begin position="102"/>
        <end position="125"/>
    </location>
</feature>
<keyword evidence="5 9" id="KW-1133">Transmembrane helix</keyword>
<feature type="transmembrane region" description="Helical" evidence="9">
    <location>
        <begin position="68"/>
        <end position="90"/>
    </location>
</feature>
<evidence type="ECO:0000256" key="2">
    <source>
        <dbReference type="ARBA" id="ARBA00006464"/>
    </source>
</evidence>
<keyword evidence="3" id="KW-0808">Transferase</keyword>
<evidence type="ECO:0000313" key="11">
    <source>
        <dbReference type="EMBL" id="ATQ42695.1"/>
    </source>
</evidence>
<dbReference type="Proteomes" id="UP000228945">
    <property type="component" value="Chromosome"/>
</dbReference>
<sequence length="523" mass="56774">MSTAAAARDHRRDQSEEDWLEAARALRQEVESGFQPDVDPQGKDRRGPFRPHRLTPVRARLELRQITGLFRLADAAVAALAAAAVLNAVAPGGLANATLAGAAPALLGVGLLIWSLHLLGAYAFGPREGLMRHLTRTAAAFGLAGLTLAAALLLPAAEPLRAPAIAWFCITFCALMALNGGWWAMVRGWRREGKLTPNIVIVGATPAARTLIDAALESRDVAVLGIFDDRIGRVPNNLSGVPVLGDTADLLGHKVLPYVDRIVIAVPASAENRIAELIRRLRVLPNDVSLVLDAAGSVSPNRTLSRIADAQVAQLSGGPTDARRAAFKRAQDLAVGALALLLAWPIMLAVALFIKLDSPGPVFFRQRRHGFNNEEILVWKFRSMRQETADATAARQVTAGDDRVTRVGRFIRKTSLDELPQLFNVLVGEMSLVGPRPHAIGMKTGEIESARIVAEYAHRHRMKPGMTGWAAINGSRGPVDTPELVRRRVALDIDYIERQSFWFDLYIMAMTIPCLLGDRQAVR</sequence>
<dbReference type="Pfam" id="PF02397">
    <property type="entry name" value="Bac_transf"/>
    <property type="match status" value="1"/>
</dbReference>
<proteinExistence type="inferred from homology"/>
<protein>
    <recommendedName>
        <fullName evidence="10">Bacterial sugar transferase domain-containing protein</fullName>
    </recommendedName>
</protein>
<evidence type="ECO:0000256" key="7">
    <source>
        <dbReference type="ARBA" id="ARBA00023169"/>
    </source>
</evidence>
<feature type="region of interest" description="Disordered" evidence="8">
    <location>
        <begin position="30"/>
        <end position="51"/>
    </location>
</feature>
<dbReference type="PANTHER" id="PTHR30576">
    <property type="entry name" value="COLANIC BIOSYNTHESIS UDP-GLUCOSE LIPID CARRIER TRANSFERASE"/>
    <property type="match status" value="1"/>
</dbReference>
<gene>
    <name evidence="11" type="ORF">CSW64_09860</name>
</gene>
<evidence type="ECO:0000256" key="6">
    <source>
        <dbReference type="ARBA" id="ARBA00023136"/>
    </source>
</evidence>
<organism evidence="11 12">
    <name type="scientific">Caulobacter mirabilis</name>
    <dbReference type="NCBI Taxonomy" id="69666"/>
    <lineage>
        <taxon>Bacteria</taxon>
        <taxon>Pseudomonadati</taxon>
        <taxon>Pseudomonadota</taxon>
        <taxon>Alphaproteobacteria</taxon>
        <taxon>Caulobacterales</taxon>
        <taxon>Caulobacteraceae</taxon>
        <taxon>Caulobacter</taxon>
    </lineage>
</organism>
<keyword evidence="4 9" id="KW-0812">Transmembrane</keyword>
<feature type="transmembrane region" description="Helical" evidence="9">
    <location>
        <begin position="333"/>
        <end position="354"/>
    </location>
</feature>
<dbReference type="InterPro" id="IPR003362">
    <property type="entry name" value="Bact_transf"/>
</dbReference>
<dbReference type="OrthoDB" id="9808602at2"/>
<dbReference type="Pfam" id="PF13727">
    <property type="entry name" value="CoA_binding_3"/>
    <property type="match status" value="1"/>
</dbReference>
<evidence type="ECO:0000256" key="5">
    <source>
        <dbReference type="ARBA" id="ARBA00022989"/>
    </source>
</evidence>
<dbReference type="InterPro" id="IPR017475">
    <property type="entry name" value="EPS_sugar_tfrase"/>
</dbReference>
<dbReference type="Gene3D" id="3.40.50.720">
    <property type="entry name" value="NAD(P)-binding Rossmann-like Domain"/>
    <property type="match status" value="1"/>
</dbReference>
<comment type="subcellular location">
    <subcellularLocation>
        <location evidence="1">Membrane</location>
        <topology evidence="1">Multi-pass membrane protein</topology>
    </subcellularLocation>
</comment>
<dbReference type="GO" id="GO:0016780">
    <property type="term" value="F:phosphotransferase activity, for other substituted phosphate groups"/>
    <property type="evidence" value="ECO:0007669"/>
    <property type="project" value="TreeGrafter"/>
</dbReference>
<accession>A0A2D2AXJ5</accession>
<evidence type="ECO:0000256" key="9">
    <source>
        <dbReference type="SAM" id="Phobius"/>
    </source>
</evidence>
<dbReference type="SUPFAM" id="SSF51735">
    <property type="entry name" value="NAD(P)-binding Rossmann-fold domains"/>
    <property type="match status" value="1"/>
</dbReference>
<comment type="similarity">
    <text evidence="2">Belongs to the bacterial sugar transferase family.</text>
</comment>
<evidence type="ECO:0000256" key="4">
    <source>
        <dbReference type="ARBA" id="ARBA00022692"/>
    </source>
</evidence>
<evidence type="ECO:0000256" key="1">
    <source>
        <dbReference type="ARBA" id="ARBA00004141"/>
    </source>
</evidence>
<dbReference type="KEGG" id="cmb:CSW64_09860"/>
<evidence type="ECO:0000256" key="3">
    <source>
        <dbReference type="ARBA" id="ARBA00022679"/>
    </source>
</evidence>
<dbReference type="RefSeq" id="WP_099621949.1">
    <property type="nucleotide sequence ID" value="NZ_CP024201.1"/>
</dbReference>